<dbReference type="InterPro" id="IPR019576">
    <property type="entry name" value="Pyridoxamine_oxidase_dimer_C"/>
</dbReference>
<dbReference type="GO" id="GO:0008615">
    <property type="term" value="P:pyridoxine biosynthetic process"/>
    <property type="evidence" value="ECO:0007669"/>
    <property type="project" value="UniProtKB-UniRule"/>
</dbReference>
<keyword evidence="6 7" id="KW-0664">Pyridoxine biosynthesis</keyword>
<dbReference type="FunFam" id="2.30.110.10:FF:000020">
    <property type="entry name" value="PNPO isoform 11"/>
    <property type="match status" value="1"/>
</dbReference>
<comment type="caution">
    <text evidence="7">Lacks conserved residue(s) required for the propagation of feature annotation.</text>
</comment>
<dbReference type="eggNOG" id="COG0259">
    <property type="taxonomic scope" value="Bacteria"/>
</dbReference>
<dbReference type="Pfam" id="PF01243">
    <property type="entry name" value="PNPOx_N"/>
    <property type="match status" value="1"/>
</dbReference>
<keyword evidence="5 7" id="KW-0560">Oxidoreductase</keyword>
<evidence type="ECO:0000256" key="4">
    <source>
        <dbReference type="ARBA" id="ARBA00022643"/>
    </source>
</evidence>
<keyword evidence="12" id="KW-1185">Reference proteome</keyword>
<feature type="binding site" evidence="7">
    <location>
        <position position="66"/>
    </location>
    <ligand>
        <name>substrate</name>
    </ligand>
</feature>
<comment type="pathway">
    <text evidence="7">Cofactor metabolism; pyridoxal 5'-phosphate salvage; pyridoxal 5'-phosphate from pyridoxine 5'-phosphate: step 1/1.</text>
</comment>
<evidence type="ECO:0000256" key="6">
    <source>
        <dbReference type="ARBA" id="ARBA00023096"/>
    </source>
</evidence>
<feature type="binding site" evidence="7 8">
    <location>
        <position position="105"/>
    </location>
    <ligand>
        <name>FMN</name>
        <dbReference type="ChEBI" id="CHEBI:58210"/>
    </ligand>
</feature>
<dbReference type="SUPFAM" id="SSF50475">
    <property type="entry name" value="FMN-binding split barrel"/>
    <property type="match status" value="1"/>
</dbReference>
<dbReference type="GO" id="GO:0010181">
    <property type="term" value="F:FMN binding"/>
    <property type="evidence" value="ECO:0007669"/>
    <property type="project" value="UniProtKB-UniRule"/>
</dbReference>
<keyword evidence="3 7" id="KW-0285">Flavoprotein</keyword>
<feature type="binding site" evidence="7 8">
    <location>
        <position position="82"/>
    </location>
    <ligand>
        <name>FMN</name>
        <dbReference type="ChEBI" id="CHEBI:58210"/>
    </ligand>
</feature>
<feature type="binding site" evidence="7">
    <location>
        <position position="123"/>
    </location>
    <ligand>
        <name>substrate</name>
    </ligand>
</feature>
<feature type="domain" description="Pyridoxine 5'-phosphate oxidase dimerisation C-terminal" evidence="10">
    <location>
        <begin position="171"/>
        <end position="211"/>
    </location>
</feature>
<dbReference type="EMBL" id="AFHG01000045">
    <property type="protein sequence ID" value="EGK71840.1"/>
    <property type="molecule type" value="Genomic_DNA"/>
</dbReference>
<dbReference type="UniPathway" id="UPA01068">
    <property type="reaction ID" value="UER00304"/>
</dbReference>
<evidence type="ECO:0000259" key="10">
    <source>
        <dbReference type="Pfam" id="PF10590"/>
    </source>
</evidence>
<evidence type="ECO:0000256" key="2">
    <source>
        <dbReference type="ARBA" id="ARBA00011738"/>
    </source>
</evidence>
<feature type="domain" description="Pyridoxamine 5'-phosphate oxidase N-terminal" evidence="9">
    <location>
        <begin position="42"/>
        <end position="158"/>
    </location>
</feature>
<dbReference type="EC" id="1.4.3.5" evidence="7"/>
<feature type="binding site" evidence="7 8">
    <location>
        <begin position="76"/>
        <end position="77"/>
    </location>
    <ligand>
        <name>FMN</name>
        <dbReference type="ChEBI" id="CHEBI:58210"/>
    </ligand>
</feature>
<dbReference type="InterPro" id="IPR019740">
    <property type="entry name" value="Pyridox_Oxase_CS"/>
</dbReference>
<comment type="catalytic activity">
    <reaction evidence="7">
        <text>pyridoxine 5'-phosphate + O2 = pyridoxal 5'-phosphate + H2O2</text>
        <dbReference type="Rhea" id="RHEA:15149"/>
        <dbReference type="ChEBI" id="CHEBI:15379"/>
        <dbReference type="ChEBI" id="CHEBI:16240"/>
        <dbReference type="ChEBI" id="CHEBI:58589"/>
        <dbReference type="ChEBI" id="CHEBI:597326"/>
        <dbReference type="EC" id="1.4.3.5"/>
    </reaction>
</comment>
<dbReference type="PANTHER" id="PTHR10851">
    <property type="entry name" value="PYRIDOXINE-5-PHOSPHATE OXIDASE"/>
    <property type="match status" value="1"/>
</dbReference>
<dbReference type="InterPro" id="IPR000659">
    <property type="entry name" value="Pyridox_Oxase"/>
</dbReference>
<dbReference type="Proteomes" id="UP000005019">
    <property type="component" value="Unassembled WGS sequence"/>
</dbReference>
<organism evidence="11 12">
    <name type="scientific">Methyloversatilis universalis (strain ATCC BAA-1314 / DSM 25237 / JCM 13912 / CCUG 52030 / FAM5)</name>
    <dbReference type="NCBI Taxonomy" id="1000565"/>
    <lineage>
        <taxon>Bacteria</taxon>
        <taxon>Pseudomonadati</taxon>
        <taxon>Pseudomonadota</taxon>
        <taxon>Betaproteobacteria</taxon>
        <taxon>Nitrosomonadales</taxon>
        <taxon>Sterolibacteriaceae</taxon>
        <taxon>Methyloversatilis</taxon>
    </lineage>
</organism>
<comment type="similarity">
    <text evidence="1 7">Belongs to the pyridoxamine 5'-phosphate oxidase family.</text>
</comment>
<comment type="cofactor">
    <cofactor evidence="7 8">
        <name>FMN</name>
        <dbReference type="ChEBI" id="CHEBI:58210"/>
    </cofactor>
    <text evidence="7 8">Binds 1 FMN per subunit.</text>
</comment>
<dbReference type="AlphaFoldDB" id="F5RC67"/>
<dbReference type="Pfam" id="PF10590">
    <property type="entry name" value="PNP_phzG_C"/>
    <property type="match status" value="1"/>
</dbReference>
<dbReference type="STRING" id="1000565.METUNv1_01865"/>
<name>F5RC67_METUF</name>
<dbReference type="PROSITE" id="PS01064">
    <property type="entry name" value="PYRIDOX_OXIDASE"/>
    <property type="match status" value="1"/>
</dbReference>
<feature type="binding site" evidence="7">
    <location>
        <begin position="190"/>
        <end position="192"/>
    </location>
    <ligand>
        <name>substrate</name>
    </ligand>
</feature>
<feature type="binding site" evidence="7">
    <location>
        <position position="127"/>
    </location>
    <ligand>
        <name>substrate</name>
    </ligand>
</feature>
<accession>F5RC67</accession>
<protein>
    <recommendedName>
        <fullName evidence="7">Pyridoxine/pyridoxamine 5'-phosphate oxidase</fullName>
        <ecNumber evidence="7">1.4.3.5</ecNumber>
    </recommendedName>
    <alternativeName>
        <fullName evidence="7">PNP/PMP oxidase</fullName>
        <shortName evidence="7">PNPOx</shortName>
    </alternativeName>
    <alternativeName>
        <fullName evidence="7">Pyridoxal 5'-phosphate synthase</fullName>
    </alternativeName>
</protein>
<evidence type="ECO:0000256" key="5">
    <source>
        <dbReference type="ARBA" id="ARBA00023002"/>
    </source>
</evidence>
<dbReference type="PANTHER" id="PTHR10851:SF0">
    <property type="entry name" value="PYRIDOXINE-5'-PHOSPHATE OXIDASE"/>
    <property type="match status" value="1"/>
</dbReference>
<feature type="binding site" evidence="7 8">
    <location>
        <begin position="140"/>
        <end position="141"/>
    </location>
    <ligand>
        <name>FMN</name>
        <dbReference type="ChEBI" id="CHEBI:58210"/>
    </ligand>
</feature>
<evidence type="ECO:0000256" key="8">
    <source>
        <dbReference type="PIRSR" id="PIRSR000190-2"/>
    </source>
</evidence>
<evidence type="ECO:0000256" key="3">
    <source>
        <dbReference type="ARBA" id="ARBA00022630"/>
    </source>
</evidence>
<keyword evidence="4 7" id="KW-0288">FMN</keyword>
<comment type="catalytic activity">
    <reaction evidence="7">
        <text>pyridoxamine 5'-phosphate + O2 + H2O = pyridoxal 5'-phosphate + H2O2 + NH4(+)</text>
        <dbReference type="Rhea" id="RHEA:15817"/>
        <dbReference type="ChEBI" id="CHEBI:15377"/>
        <dbReference type="ChEBI" id="CHEBI:15379"/>
        <dbReference type="ChEBI" id="CHEBI:16240"/>
        <dbReference type="ChEBI" id="CHEBI:28938"/>
        <dbReference type="ChEBI" id="CHEBI:58451"/>
        <dbReference type="ChEBI" id="CHEBI:597326"/>
        <dbReference type="EC" id="1.4.3.5"/>
    </reaction>
</comment>
<evidence type="ECO:0000256" key="7">
    <source>
        <dbReference type="HAMAP-Rule" id="MF_01629"/>
    </source>
</evidence>
<sequence>MTDPIHHRIDYTSGALDETEAADNPLDQFRFWFAEAGRVVERDPNAMTLSTVSAEGRPSSRIVLLRGYGEDGFVFFTNYDSRKGNELAVNPHASLLLFWAALERQIRIEGTVSKVSEDESDAYFSLRPVGNRLGAWASPQSQVIPSRESLSQRVREFEARFGSAPPRPENWGGYRLRPEAIEFWQGRADRLHDRLLYRREGECWNRVRLAP</sequence>
<comment type="caution">
    <text evidence="11">The sequence shown here is derived from an EMBL/GenBank/DDBJ whole genome shotgun (WGS) entry which is preliminary data.</text>
</comment>
<dbReference type="OrthoDB" id="9780392at2"/>
<dbReference type="RefSeq" id="WP_008061030.1">
    <property type="nucleotide sequence ID" value="NZ_AFHG01000045.1"/>
</dbReference>
<reference evidence="11 12" key="1">
    <citation type="journal article" date="2011" name="J. Bacteriol.">
        <title>Genome sequence of Methyloversatilis universalis FAM5T, a methylotrophic representative of the order Rhodocyclales.</title>
        <authorList>
            <person name="Kittichotirat W."/>
            <person name="Good N.M."/>
            <person name="Hall R."/>
            <person name="Bringel F."/>
            <person name="Lajus A."/>
            <person name="Medigue C."/>
            <person name="Smalley N.E."/>
            <person name="Beck D."/>
            <person name="Bumgarner R."/>
            <person name="Vuilleumier S."/>
            <person name="Kalyuzhnaya M.G."/>
        </authorList>
    </citation>
    <scope>NUCLEOTIDE SEQUENCE [LARGE SCALE GENOMIC DNA]</scope>
    <source>
        <strain evidence="12">ATCC BAA-1314 / JCM 13912 / FAM5</strain>
    </source>
</reference>
<feature type="binding site" evidence="7 8">
    <location>
        <position position="194"/>
    </location>
    <ligand>
        <name>FMN</name>
        <dbReference type="ChEBI" id="CHEBI:58210"/>
    </ligand>
</feature>
<dbReference type="GO" id="GO:0004733">
    <property type="term" value="F:pyridoxamine phosphate oxidase activity"/>
    <property type="evidence" value="ECO:0007669"/>
    <property type="project" value="UniProtKB-UniRule"/>
</dbReference>
<feature type="binding site" evidence="7 8">
    <location>
        <position position="184"/>
    </location>
    <ligand>
        <name>FMN</name>
        <dbReference type="ChEBI" id="CHEBI:58210"/>
    </ligand>
</feature>
<evidence type="ECO:0000313" key="11">
    <source>
        <dbReference type="EMBL" id="EGK71840.1"/>
    </source>
</evidence>
<dbReference type="InterPro" id="IPR012349">
    <property type="entry name" value="Split_barrel_FMN-bd"/>
</dbReference>
<dbReference type="InterPro" id="IPR011576">
    <property type="entry name" value="Pyridox_Oxase_N"/>
</dbReference>
<proteinExistence type="inferred from homology"/>
<dbReference type="HAMAP" id="MF_01629">
    <property type="entry name" value="PdxH"/>
    <property type="match status" value="1"/>
</dbReference>
<evidence type="ECO:0000313" key="12">
    <source>
        <dbReference type="Proteomes" id="UP000005019"/>
    </source>
</evidence>
<gene>
    <name evidence="7" type="primary">pdxH</name>
    <name evidence="11" type="ORF">METUNv1_01865</name>
</gene>
<feature type="binding site" evidence="7">
    <location>
        <begin position="61"/>
        <end position="66"/>
    </location>
    <ligand>
        <name>FMN</name>
        <dbReference type="ChEBI" id="CHEBI:58210"/>
    </ligand>
</feature>
<feature type="binding site" evidence="7 8">
    <location>
        <position position="83"/>
    </location>
    <ligand>
        <name>FMN</name>
        <dbReference type="ChEBI" id="CHEBI:58210"/>
    </ligand>
</feature>
<comment type="pathway">
    <text evidence="7">Cofactor metabolism; pyridoxal 5'-phosphate salvage; pyridoxal 5'-phosphate from pyridoxamine 5'-phosphate: step 1/1.</text>
</comment>
<comment type="function">
    <text evidence="7">Catalyzes the oxidation of either pyridoxine 5'-phosphate (PNP) or pyridoxamine 5'-phosphate (PMP) into pyridoxal 5'-phosphate (PLP).</text>
</comment>
<dbReference type="NCBIfam" id="NF004231">
    <property type="entry name" value="PRK05679.1"/>
    <property type="match status" value="1"/>
</dbReference>
<dbReference type="PIRSF" id="PIRSF000190">
    <property type="entry name" value="Pyd_amn-ph_oxd"/>
    <property type="match status" value="1"/>
</dbReference>
<comment type="subunit">
    <text evidence="2 7">Homodimer.</text>
</comment>
<dbReference type="Gene3D" id="2.30.110.10">
    <property type="entry name" value="Electron Transport, Fmn-binding Protein, Chain A"/>
    <property type="match status" value="1"/>
</dbReference>
<dbReference type="NCBIfam" id="TIGR00558">
    <property type="entry name" value="pdxH"/>
    <property type="match status" value="1"/>
</dbReference>
<evidence type="ECO:0000259" key="9">
    <source>
        <dbReference type="Pfam" id="PF01243"/>
    </source>
</evidence>
<evidence type="ECO:0000256" key="1">
    <source>
        <dbReference type="ARBA" id="ARBA00007301"/>
    </source>
</evidence>